<dbReference type="EMBL" id="CM047905">
    <property type="protein sequence ID" value="KAJ0089279.1"/>
    <property type="molecule type" value="Genomic_DNA"/>
</dbReference>
<gene>
    <name evidence="1" type="ORF">Patl1_31602</name>
</gene>
<accession>A0ACC1ARR5</accession>
<name>A0ACC1ARR5_9ROSI</name>
<reference evidence="2" key="1">
    <citation type="journal article" date="2023" name="G3 (Bethesda)">
        <title>Genome assembly and association tests identify interacting loci associated with vigor, precocity, and sex in interspecific pistachio rootstocks.</title>
        <authorList>
            <person name="Palmer W."/>
            <person name="Jacygrad E."/>
            <person name="Sagayaradj S."/>
            <person name="Cavanaugh K."/>
            <person name="Han R."/>
            <person name="Bertier L."/>
            <person name="Beede B."/>
            <person name="Kafkas S."/>
            <person name="Golino D."/>
            <person name="Preece J."/>
            <person name="Michelmore R."/>
        </authorList>
    </citation>
    <scope>NUCLEOTIDE SEQUENCE [LARGE SCALE GENOMIC DNA]</scope>
</reference>
<comment type="caution">
    <text evidence="1">The sequence shown here is derived from an EMBL/GenBank/DDBJ whole genome shotgun (WGS) entry which is preliminary data.</text>
</comment>
<evidence type="ECO:0000313" key="2">
    <source>
        <dbReference type="Proteomes" id="UP001164250"/>
    </source>
</evidence>
<evidence type="ECO:0000313" key="1">
    <source>
        <dbReference type="EMBL" id="KAJ0089279.1"/>
    </source>
</evidence>
<sequence>MQKMKYSWNVACEVMRLTPTIRGTFIEVMTDFYLRWLHRLQRMKAILESGFNKHGR</sequence>
<dbReference type="Proteomes" id="UP001164250">
    <property type="component" value="Chromosome 9"/>
</dbReference>
<keyword evidence="2" id="KW-1185">Reference proteome</keyword>
<protein>
    <submittedName>
        <fullName evidence="1">Uncharacterized protein</fullName>
    </submittedName>
</protein>
<proteinExistence type="predicted"/>
<organism evidence="1 2">
    <name type="scientific">Pistacia atlantica</name>
    <dbReference type="NCBI Taxonomy" id="434234"/>
    <lineage>
        <taxon>Eukaryota</taxon>
        <taxon>Viridiplantae</taxon>
        <taxon>Streptophyta</taxon>
        <taxon>Embryophyta</taxon>
        <taxon>Tracheophyta</taxon>
        <taxon>Spermatophyta</taxon>
        <taxon>Magnoliopsida</taxon>
        <taxon>eudicotyledons</taxon>
        <taxon>Gunneridae</taxon>
        <taxon>Pentapetalae</taxon>
        <taxon>rosids</taxon>
        <taxon>malvids</taxon>
        <taxon>Sapindales</taxon>
        <taxon>Anacardiaceae</taxon>
        <taxon>Pistacia</taxon>
    </lineage>
</organism>